<dbReference type="PANTHER" id="PTHR30255:SF2">
    <property type="entry name" value="SINGLE-STRANDED-DNA-SPECIFIC EXONUCLEASE RECJ"/>
    <property type="match status" value="1"/>
</dbReference>
<keyword evidence="10" id="KW-1185">Reference proteome</keyword>
<dbReference type="GO" id="GO:0006310">
    <property type="term" value="P:DNA recombination"/>
    <property type="evidence" value="ECO:0007669"/>
    <property type="project" value="InterPro"/>
</dbReference>
<dbReference type="NCBIfam" id="TIGR00644">
    <property type="entry name" value="recJ"/>
    <property type="match status" value="1"/>
</dbReference>
<organism evidence="9 10">
    <name type="scientific">Trichloromonas acetexigens</name>
    <dbReference type="NCBI Taxonomy" id="38815"/>
    <lineage>
        <taxon>Bacteria</taxon>
        <taxon>Pseudomonadati</taxon>
        <taxon>Thermodesulfobacteriota</taxon>
        <taxon>Desulfuromonadia</taxon>
        <taxon>Desulfuromonadales</taxon>
        <taxon>Trichloromonadaceae</taxon>
        <taxon>Trichloromonas</taxon>
    </lineage>
</organism>
<evidence type="ECO:0000256" key="2">
    <source>
        <dbReference type="ARBA" id="ARBA00019841"/>
    </source>
</evidence>
<evidence type="ECO:0000256" key="1">
    <source>
        <dbReference type="ARBA" id="ARBA00005915"/>
    </source>
</evidence>
<dbReference type="InterPro" id="IPR041122">
    <property type="entry name" value="RecJ_OB"/>
</dbReference>
<evidence type="ECO:0000259" key="6">
    <source>
        <dbReference type="Pfam" id="PF01368"/>
    </source>
</evidence>
<feature type="domain" description="DDH" evidence="6">
    <location>
        <begin position="86"/>
        <end position="241"/>
    </location>
</feature>
<dbReference type="PANTHER" id="PTHR30255">
    <property type="entry name" value="SINGLE-STRANDED-DNA-SPECIFIC EXONUCLEASE RECJ"/>
    <property type="match status" value="1"/>
</dbReference>
<feature type="domain" description="DHHA1" evidence="7">
    <location>
        <begin position="362"/>
        <end position="452"/>
    </location>
</feature>
<evidence type="ECO:0000256" key="3">
    <source>
        <dbReference type="ARBA" id="ARBA00022722"/>
    </source>
</evidence>
<comment type="caution">
    <text evidence="9">The sequence shown here is derived from an EMBL/GenBank/DDBJ whole genome shotgun (WGS) entry which is preliminary data.</text>
</comment>
<sequence>MEPVSTRHWVPRSSEAVAEREGELARALDLTTLTARILLARGIASPDEARFFIDGKLADLPDPFTLLGMESAVARLLRAWRRQERVRIHGDYDVDGITATALLTEGFSQLGLQVDYHIPLRLKDGYGLSVEALETAVAEGVAVVVSVDCGVSAVAEAERARELGLDLIVTDHHQVPEKLPRAHALINPHQPGCPFPFKDLAGVGVAFFLLVALRKALREAGAFAESKEPDLRRLLDLVALGSIADLVPLTGLNRLLTRIGLQLLDKQPRPGIHALRQVAAVDKVTCGTVGFRLAPRLNAAGRLEDAALGVQLLLGREASACLELAQLLDGFNRERQAIEKETLEQAVATLEAGRETATHSIVLADARWHPGVIGIVASRLVERYHRPTVLISLDGGQGKGSARSIRGFHLYQALERCRERLLGFGGHAYAAGLSLAEAEVPEFARAFEEVAQELLTPEGLHPHLGHDGELLLEELDSATVGELARLAPFGMGNPEPAFVVSGVRIQQAAVVGSDHLRFVARQDGYSLPCIAFGMAARQGELSGPMDLLFSPSINEWKGRFDVQLQIKDFRPSA</sequence>
<dbReference type="InterPro" id="IPR003156">
    <property type="entry name" value="DHHA1_dom"/>
</dbReference>
<evidence type="ECO:0000256" key="4">
    <source>
        <dbReference type="ARBA" id="ARBA00022801"/>
    </source>
</evidence>
<feature type="domain" description="RecJ OB" evidence="8">
    <location>
        <begin position="467"/>
        <end position="568"/>
    </location>
</feature>
<dbReference type="Pfam" id="PF01368">
    <property type="entry name" value="DHH"/>
    <property type="match status" value="1"/>
</dbReference>
<gene>
    <name evidence="9" type="primary">recJ</name>
    <name evidence="9" type="ORF">FL622_00645</name>
</gene>
<dbReference type="AlphaFoldDB" id="A0A550JKK3"/>
<dbReference type="Proteomes" id="UP000317155">
    <property type="component" value="Unassembled WGS sequence"/>
</dbReference>
<name>A0A550JKK3_9BACT</name>
<dbReference type="InterPro" id="IPR004610">
    <property type="entry name" value="RecJ"/>
</dbReference>
<dbReference type="SUPFAM" id="SSF64182">
    <property type="entry name" value="DHH phosphoesterases"/>
    <property type="match status" value="1"/>
</dbReference>
<evidence type="ECO:0000313" key="9">
    <source>
        <dbReference type="EMBL" id="TRO83725.1"/>
    </source>
</evidence>
<dbReference type="Pfam" id="PF17768">
    <property type="entry name" value="RecJ_OB"/>
    <property type="match status" value="1"/>
</dbReference>
<keyword evidence="5 9" id="KW-0269">Exonuclease</keyword>
<dbReference type="InterPro" id="IPR038763">
    <property type="entry name" value="DHH_sf"/>
</dbReference>
<comment type="similarity">
    <text evidence="1">Belongs to the RecJ family.</text>
</comment>
<proteinExistence type="inferred from homology"/>
<dbReference type="Gene3D" id="3.90.1640.30">
    <property type="match status" value="1"/>
</dbReference>
<dbReference type="Pfam" id="PF02272">
    <property type="entry name" value="DHHA1"/>
    <property type="match status" value="1"/>
</dbReference>
<evidence type="ECO:0000256" key="5">
    <source>
        <dbReference type="ARBA" id="ARBA00022839"/>
    </source>
</evidence>
<dbReference type="GO" id="GO:0006281">
    <property type="term" value="P:DNA repair"/>
    <property type="evidence" value="ECO:0007669"/>
    <property type="project" value="InterPro"/>
</dbReference>
<evidence type="ECO:0000259" key="7">
    <source>
        <dbReference type="Pfam" id="PF02272"/>
    </source>
</evidence>
<dbReference type="OrthoDB" id="9809852at2"/>
<accession>A0A550JKK3</accession>
<dbReference type="GO" id="GO:0003676">
    <property type="term" value="F:nucleic acid binding"/>
    <property type="evidence" value="ECO:0007669"/>
    <property type="project" value="InterPro"/>
</dbReference>
<dbReference type="InterPro" id="IPR001667">
    <property type="entry name" value="DDH_dom"/>
</dbReference>
<evidence type="ECO:0000259" key="8">
    <source>
        <dbReference type="Pfam" id="PF17768"/>
    </source>
</evidence>
<dbReference type="RefSeq" id="WP_092052364.1">
    <property type="nucleotide sequence ID" value="NZ_FOJJ01000001.1"/>
</dbReference>
<dbReference type="Gene3D" id="3.10.310.30">
    <property type="match status" value="1"/>
</dbReference>
<protein>
    <recommendedName>
        <fullName evidence="2">Single-stranded-DNA-specific exonuclease RecJ</fullName>
    </recommendedName>
</protein>
<keyword evidence="3" id="KW-0540">Nuclease</keyword>
<evidence type="ECO:0000313" key="10">
    <source>
        <dbReference type="Proteomes" id="UP000317155"/>
    </source>
</evidence>
<keyword evidence="4" id="KW-0378">Hydrolase</keyword>
<dbReference type="GO" id="GO:0008409">
    <property type="term" value="F:5'-3' exonuclease activity"/>
    <property type="evidence" value="ECO:0007669"/>
    <property type="project" value="InterPro"/>
</dbReference>
<reference evidence="9 10" key="1">
    <citation type="submission" date="2019-07" db="EMBL/GenBank/DDBJ databases">
        <title>Insights of Desulfuromonas acetexigens electromicrobiology.</title>
        <authorList>
            <person name="Katuri K."/>
            <person name="Sapireddy V."/>
            <person name="Shaw D.R."/>
            <person name="Saikaly P."/>
        </authorList>
    </citation>
    <scope>NUCLEOTIDE SEQUENCE [LARGE SCALE GENOMIC DNA]</scope>
    <source>
        <strain evidence="9 10">2873</strain>
    </source>
</reference>
<dbReference type="InterPro" id="IPR051673">
    <property type="entry name" value="SSDNA_exonuclease_RecJ"/>
</dbReference>
<dbReference type="EMBL" id="VJVV01000001">
    <property type="protein sequence ID" value="TRO83725.1"/>
    <property type="molecule type" value="Genomic_DNA"/>
</dbReference>